<keyword evidence="4 6" id="KW-1133">Transmembrane helix</keyword>
<evidence type="ECO:0000313" key="8">
    <source>
        <dbReference type="Proteomes" id="UP000481583"/>
    </source>
</evidence>
<dbReference type="NCBIfam" id="TIGR00765">
    <property type="entry name" value="yihY_not_rbn"/>
    <property type="match status" value="1"/>
</dbReference>
<feature type="transmembrane region" description="Helical" evidence="6">
    <location>
        <begin position="49"/>
        <end position="71"/>
    </location>
</feature>
<comment type="subcellular location">
    <subcellularLocation>
        <location evidence="1">Cell membrane</location>
        <topology evidence="1">Multi-pass membrane protein</topology>
    </subcellularLocation>
</comment>
<dbReference type="EMBL" id="JAAKZV010000042">
    <property type="protein sequence ID" value="NGN64759.1"/>
    <property type="molecule type" value="Genomic_DNA"/>
</dbReference>
<keyword evidence="8" id="KW-1185">Reference proteome</keyword>
<reference evidence="7 8" key="1">
    <citation type="submission" date="2020-02" db="EMBL/GenBank/DDBJ databases">
        <title>Whole-genome analyses of novel actinobacteria.</title>
        <authorList>
            <person name="Sahin N."/>
        </authorList>
    </citation>
    <scope>NUCLEOTIDE SEQUENCE [LARGE SCALE GENOMIC DNA]</scope>
    <source>
        <strain evidence="7 8">A7024</strain>
    </source>
</reference>
<name>A0A6G4TXM3_9ACTN</name>
<dbReference type="Proteomes" id="UP000481583">
    <property type="component" value="Unassembled WGS sequence"/>
</dbReference>
<dbReference type="AlphaFoldDB" id="A0A6G4TXM3"/>
<proteinExistence type="predicted"/>
<evidence type="ECO:0000256" key="5">
    <source>
        <dbReference type="ARBA" id="ARBA00023136"/>
    </source>
</evidence>
<sequence>MTRSQLVDPRTWQPLGRLRTAPWASYRQALRRTPLSLWNDDISDWAAALTYYAMLALLPAMLVTVSAVSLADPAGLSRLAGYLIEVAPGESGNALERTLTAITRHRSAAWLLTVVGVVSALWSSCSYLAVFRRALHAMYGIHDNRPAWRKAPRILGTALILLALLLATAFALIVSGPLARSLGQALGLADQATAVWSVLRWPLLLVLAGLLVLILFHSGPPAARTVRRTAPGGLLAIVLWLAVSAGFALYLGAFHTVSRLYGSLAGAVVFLIWLWLSNFALLTGAQFNAEIAKAKRQRSGGSV</sequence>
<comment type="caution">
    <text evidence="7">The sequence shown here is derived from an EMBL/GenBank/DDBJ whole genome shotgun (WGS) entry which is preliminary data.</text>
</comment>
<accession>A0A6G4TXM3</accession>
<dbReference type="GO" id="GO:0005886">
    <property type="term" value="C:plasma membrane"/>
    <property type="evidence" value="ECO:0007669"/>
    <property type="project" value="UniProtKB-SubCell"/>
</dbReference>
<evidence type="ECO:0000256" key="1">
    <source>
        <dbReference type="ARBA" id="ARBA00004651"/>
    </source>
</evidence>
<evidence type="ECO:0000313" key="7">
    <source>
        <dbReference type="EMBL" id="NGN64759.1"/>
    </source>
</evidence>
<feature type="transmembrane region" description="Helical" evidence="6">
    <location>
        <begin position="194"/>
        <end position="217"/>
    </location>
</feature>
<feature type="transmembrane region" description="Helical" evidence="6">
    <location>
        <begin position="108"/>
        <end position="130"/>
    </location>
</feature>
<dbReference type="PANTHER" id="PTHR30213:SF0">
    <property type="entry name" value="UPF0761 MEMBRANE PROTEIN YIHY"/>
    <property type="match status" value="1"/>
</dbReference>
<evidence type="ECO:0000256" key="6">
    <source>
        <dbReference type="SAM" id="Phobius"/>
    </source>
</evidence>
<dbReference type="RefSeq" id="WP_165236552.1">
    <property type="nucleotide sequence ID" value="NZ_JAAKZV010000042.1"/>
</dbReference>
<dbReference type="PANTHER" id="PTHR30213">
    <property type="entry name" value="INNER MEMBRANE PROTEIN YHJD"/>
    <property type="match status" value="1"/>
</dbReference>
<dbReference type="Pfam" id="PF03631">
    <property type="entry name" value="Virul_fac_BrkB"/>
    <property type="match status" value="1"/>
</dbReference>
<evidence type="ECO:0000256" key="2">
    <source>
        <dbReference type="ARBA" id="ARBA00022475"/>
    </source>
</evidence>
<evidence type="ECO:0000256" key="4">
    <source>
        <dbReference type="ARBA" id="ARBA00022989"/>
    </source>
</evidence>
<keyword evidence="5 6" id="KW-0472">Membrane</keyword>
<evidence type="ECO:0000256" key="3">
    <source>
        <dbReference type="ARBA" id="ARBA00022692"/>
    </source>
</evidence>
<dbReference type="InterPro" id="IPR017039">
    <property type="entry name" value="Virul_fac_BrkB"/>
</dbReference>
<gene>
    <name evidence="7" type="ORF">G5C51_12705</name>
</gene>
<keyword evidence="3 6" id="KW-0812">Transmembrane</keyword>
<dbReference type="PIRSF" id="PIRSF035875">
    <property type="entry name" value="RNase_BN"/>
    <property type="match status" value="1"/>
</dbReference>
<feature type="transmembrane region" description="Helical" evidence="6">
    <location>
        <begin position="151"/>
        <end position="174"/>
    </location>
</feature>
<organism evidence="7 8">
    <name type="scientific">Streptomyces coryli</name>
    <dbReference type="NCBI Taxonomy" id="1128680"/>
    <lineage>
        <taxon>Bacteria</taxon>
        <taxon>Bacillati</taxon>
        <taxon>Actinomycetota</taxon>
        <taxon>Actinomycetes</taxon>
        <taxon>Kitasatosporales</taxon>
        <taxon>Streptomycetaceae</taxon>
        <taxon>Streptomyces</taxon>
    </lineage>
</organism>
<feature type="transmembrane region" description="Helical" evidence="6">
    <location>
        <begin position="229"/>
        <end position="252"/>
    </location>
</feature>
<feature type="transmembrane region" description="Helical" evidence="6">
    <location>
        <begin position="264"/>
        <end position="289"/>
    </location>
</feature>
<protein>
    <submittedName>
        <fullName evidence="7">YihY/virulence factor BrkB family protein</fullName>
    </submittedName>
</protein>
<keyword evidence="2" id="KW-1003">Cell membrane</keyword>